<dbReference type="RefSeq" id="WP_009453299.1">
    <property type="nucleotide sequence ID" value="NZ_JH660673.1"/>
</dbReference>
<dbReference type="Proteomes" id="UP000053899">
    <property type="component" value="Unassembled WGS sequence"/>
</dbReference>
<proteinExistence type="predicted"/>
<accession>I4Z5Z4</accession>
<evidence type="ECO:0000313" key="1">
    <source>
        <dbReference type="EMBL" id="EIM31636.1"/>
    </source>
</evidence>
<organism evidence="1 2">
    <name type="scientific">Leptothrix ochracea L12</name>
    <dbReference type="NCBI Taxonomy" id="735332"/>
    <lineage>
        <taxon>Bacteria</taxon>
        <taxon>Pseudomonadati</taxon>
        <taxon>Pseudomonadota</taxon>
        <taxon>Betaproteobacteria</taxon>
        <taxon>Burkholderiales</taxon>
        <taxon>Sphaerotilaceae</taxon>
        <taxon>Leptothrix</taxon>
    </lineage>
</organism>
<sequence length="350" mass="35931">MGHSVKDRSAGTVVRYNLIEDGGHAIDLVEAEGFPVTATAEPAYRSAFVYGNLIVRNGNLGSTIHYGGDHFGSTAGLTWGEPIFRQGTLYVYNNSVHVTGGPKSWMFQLSTTLEKAEVFNNVFVYDSTVNGGRAMRAPQSQGVAAPWVSDGIVNLGRNWTSTGWVDYFSPINGQLNGTANLISAATAPVTLSTMVPLAKSSLVDAAIALPAAASLHPVLYQINVNGQRSVRTPAGLGTDLGALEAPAAAAPAPAPATKPAATTLGTQKISFTAPTKLALNSSAALTASSNSGLAVTVTSTTPTICSVTAVGTAFTVFSGTRAGTCTLAANQAGNSAWKAATQVTAKISVK</sequence>
<evidence type="ECO:0000313" key="2">
    <source>
        <dbReference type="Proteomes" id="UP000053899"/>
    </source>
</evidence>
<dbReference type="EMBL" id="JH660673">
    <property type="protein sequence ID" value="EIM31636.1"/>
    <property type="molecule type" value="Genomic_DNA"/>
</dbReference>
<dbReference type="AlphaFoldDB" id="I4Z5Z4"/>
<reference evidence="1 2" key="1">
    <citation type="submission" date="2012-04" db="EMBL/GenBank/DDBJ databases">
        <title>Improved High-Quality Draft sequence of Leptothrix ochracea L12.</title>
        <authorList>
            <consortium name="US DOE Joint Genome Institute"/>
            <person name="Lucas S."/>
            <person name="Han J."/>
            <person name="Lapidus A."/>
            <person name="Cheng J.-F."/>
            <person name="Goodwin L."/>
            <person name="Pitluck S."/>
            <person name="Peters L."/>
            <person name="Zeytun A."/>
            <person name="Detter J.C."/>
            <person name="Han C."/>
            <person name="Tapia R."/>
            <person name="Land M."/>
            <person name="Hauser L."/>
            <person name="Kyrpides N."/>
            <person name="Ivanova N."/>
            <person name="Pagani I."/>
            <person name="Stepanauskas R."/>
            <person name="Masland D."/>
            <person name="Poulton N."/>
            <person name="Emerson D."/>
            <person name="Fleming E."/>
            <person name="Woyke T."/>
        </authorList>
    </citation>
    <scope>NUCLEOTIDE SEQUENCE [LARGE SCALE GENOMIC DNA]</scope>
    <source>
        <strain evidence="1 2">L12</strain>
    </source>
</reference>
<protein>
    <submittedName>
        <fullName evidence="1">Uncharacterized protein</fullName>
    </submittedName>
</protein>
<name>I4Z5Z4_9BURK</name>
<dbReference type="GeneID" id="92352121"/>
<keyword evidence="2" id="KW-1185">Reference proteome</keyword>
<gene>
    <name evidence="1" type="ORF">LepocDRAFT_00003690</name>
</gene>
<dbReference type="OrthoDB" id="9149053at2"/>
<dbReference type="HOGENOM" id="CLU_791791_0_0_4"/>